<reference evidence="4 5" key="1">
    <citation type="journal article" date="2017" name="Nat. Ecol. Evol.">
        <title>Scallop genome provides insights into evolution of bilaterian karyotype and development.</title>
        <authorList>
            <person name="Wang S."/>
            <person name="Zhang J."/>
            <person name="Jiao W."/>
            <person name="Li J."/>
            <person name="Xun X."/>
            <person name="Sun Y."/>
            <person name="Guo X."/>
            <person name="Huan P."/>
            <person name="Dong B."/>
            <person name="Zhang L."/>
            <person name="Hu X."/>
            <person name="Sun X."/>
            <person name="Wang J."/>
            <person name="Zhao C."/>
            <person name="Wang Y."/>
            <person name="Wang D."/>
            <person name="Huang X."/>
            <person name="Wang R."/>
            <person name="Lv J."/>
            <person name="Li Y."/>
            <person name="Zhang Z."/>
            <person name="Liu B."/>
            <person name="Lu W."/>
            <person name="Hui Y."/>
            <person name="Liang J."/>
            <person name="Zhou Z."/>
            <person name="Hou R."/>
            <person name="Li X."/>
            <person name="Liu Y."/>
            <person name="Li H."/>
            <person name="Ning X."/>
            <person name="Lin Y."/>
            <person name="Zhao L."/>
            <person name="Xing Q."/>
            <person name="Dou J."/>
            <person name="Li Y."/>
            <person name="Mao J."/>
            <person name="Guo H."/>
            <person name="Dou H."/>
            <person name="Li T."/>
            <person name="Mu C."/>
            <person name="Jiang W."/>
            <person name="Fu Q."/>
            <person name="Fu X."/>
            <person name="Miao Y."/>
            <person name="Liu J."/>
            <person name="Yu Q."/>
            <person name="Li R."/>
            <person name="Liao H."/>
            <person name="Li X."/>
            <person name="Kong Y."/>
            <person name="Jiang Z."/>
            <person name="Chourrout D."/>
            <person name="Li R."/>
            <person name="Bao Z."/>
        </authorList>
    </citation>
    <scope>NUCLEOTIDE SEQUENCE [LARGE SCALE GENOMIC DNA]</scope>
    <source>
        <strain evidence="4 5">PY_sf001</strain>
    </source>
</reference>
<gene>
    <name evidence="4" type="ORF">KP79_PYT17243</name>
</gene>
<evidence type="ECO:0000256" key="2">
    <source>
        <dbReference type="ARBA" id="ARBA00023043"/>
    </source>
</evidence>
<feature type="repeat" description="ANK" evidence="3">
    <location>
        <begin position="97"/>
        <end position="129"/>
    </location>
</feature>
<dbReference type="PANTHER" id="PTHR24173:SF82">
    <property type="entry name" value="FI19351P1"/>
    <property type="match status" value="1"/>
</dbReference>
<dbReference type="Pfam" id="PF12796">
    <property type="entry name" value="Ank_2"/>
    <property type="match status" value="2"/>
</dbReference>
<comment type="caution">
    <text evidence="4">The sequence shown here is derived from an EMBL/GenBank/DDBJ whole genome shotgun (WGS) entry which is preliminary data.</text>
</comment>
<keyword evidence="1" id="KW-0677">Repeat</keyword>
<dbReference type="PROSITE" id="PS50297">
    <property type="entry name" value="ANK_REP_REGION"/>
    <property type="match status" value="2"/>
</dbReference>
<protein>
    <submittedName>
        <fullName evidence="4">Protein fem-1-like C</fullName>
    </submittedName>
</protein>
<keyword evidence="2 3" id="KW-0040">ANK repeat</keyword>
<evidence type="ECO:0000256" key="1">
    <source>
        <dbReference type="ARBA" id="ARBA00022737"/>
    </source>
</evidence>
<dbReference type="Gene3D" id="1.25.40.20">
    <property type="entry name" value="Ankyrin repeat-containing domain"/>
    <property type="match status" value="3"/>
</dbReference>
<dbReference type="SMART" id="SM00248">
    <property type="entry name" value="ANK"/>
    <property type="match status" value="7"/>
</dbReference>
<proteinExistence type="predicted"/>
<dbReference type="OrthoDB" id="4429489at2759"/>
<dbReference type="PROSITE" id="PS50088">
    <property type="entry name" value="ANK_REPEAT"/>
    <property type="match status" value="3"/>
</dbReference>
<keyword evidence="5" id="KW-1185">Reference proteome</keyword>
<dbReference type="InterPro" id="IPR036770">
    <property type="entry name" value="Ankyrin_rpt-contain_sf"/>
</dbReference>
<dbReference type="Proteomes" id="UP000242188">
    <property type="component" value="Unassembled WGS sequence"/>
</dbReference>
<dbReference type="EMBL" id="NEDP02005569">
    <property type="protein sequence ID" value="OWF38318.1"/>
    <property type="molecule type" value="Genomic_DNA"/>
</dbReference>
<feature type="repeat" description="ANK" evidence="3">
    <location>
        <begin position="194"/>
        <end position="226"/>
    </location>
</feature>
<dbReference type="SUPFAM" id="SSF48403">
    <property type="entry name" value="Ankyrin repeat"/>
    <property type="match status" value="2"/>
</dbReference>
<evidence type="ECO:0000256" key="3">
    <source>
        <dbReference type="PROSITE-ProRule" id="PRU00023"/>
    </source>
</evidence>
<accession>A0A210PPB4</accession>
<dbReference type="PANTHER" id="PTHR24173">
    <property type="entry name" value="ANKYRIN REPEAT CONTAINING"/>
    <property type="match status" value="1"/>
</dbReference>
<name>A0A210PPB4_MIZYE</name>
<evidence type="ECO:0000313" key="4">
    <source>
        <dbReference type="EMBL" id="OWF38318.1"/>
    </source>
</evidence>
<sequence length="638" mass="72007">MMACTSARCEDVDVSWYASIVHNCIQEDKLSKLKATLRKFSKEQRRKIVNYKINGNAALFNACLKGKVHIGNYLLDECGGDYEQRGIYEVELDHSRHDVTPLWCAAVAGNLEVVKSLISHGANINSPSDTESTPVRSACYMTNIAVVKLLVDNGADIHKANINGGTCLINSVQSVRLCEFLISKNVDVNARDNSGNLALHYAIREGRLDTVKLLLSYGSDHTAKNDFGDDALQTAALRGFTSIVDYILENTIQTKETEIHSYELLGTNFVDEVHDIVGALAMWRKAMNMRYSYPNNEIMKVLPLETNYAYQHAREPMTVNELEQIIEPDNVYMQALLIRERIIGPFHKDTTFGLMYRGAVYADSHRYQRCVDLWKYAYILRNKKGEPLNHECLFTVQALIKLFWEMQVELESGATEEKVLVPDAFEVFAMLIQQIEGGICILKTRPTNPNSSLGDFQLLLQLSLHVVHLISRLESTDQQKFEFHSLVHRLVTIDPRGQDMESLLHLAVDPKISLTSEEFYSPFPSLAVVQTLITCGAQTNTVDKKRNTPLHNSIKFLTYSELQNEGILACLLQNGAHVDIYNGEGLSALQMMQNQGLPVPPLQYRTLRCLSAEVIMRHKIPYQTEVPVSLFSFIEMHG</sequence>
<dbReference type="STRING" id="6573.A0A210PPB4"/>
<organism evidence="4 5">
    <name type="scientific">Mizuhopecten yessoensis</name>
    <name type="common">Japanese scallop</name>
    <name type="synonym">Patinopecten yessoensis</name>
    <dbReference type="NCBI Taxonomy" id="6573"/>
    <lineage>
        <taxon>Eukaryota</taxon>
        <taxon>Metazoa</taxon>
        <taxon>Spiralia</taxon>
        <taxon>Lophotrochozoa</taxon>
        <taxon>Mollusca</taxon>
        <taxon>Bivalvia</taxon>
        <taxon>Autobranchia</taxon>
        <taxon>Pteriomorphia</taxon>
        <taxon>Pectinida</taxon>
        <taxon>Pectinoidea</taxon>
        <taxon>Pectinidae</taxon>
        <taxon>Mizuhopecten</taxon>
    </lineage>
</organism>
<dbReference type="AlphaFoldDB" id="A0A210PPB4"/>
<evidence type="ECO:0000313" key="5">
    <source>
        <dbReference type="Proteomes" id="UP000242188"/>
    </source>
</evidence>
<feature type="repeat" description="ANK" evidence="3">
    <location>
        <begin position="130"/>
        <end position="162"/>
    </location>
</feature>
<dbReference type="InterPro" id="IPR002110">
    <property type="entry name" value="Ankyrin_rpt"/>
</dbReference>